<dbReference type="NCBIfam" id="TIGR03882">
    <property type="entry name" value="cyclo_dehyd_2"/>
    <property type="match status" value="1"/>
</dbReference>
<comment type="caution">
    <text evidence="3">The sequence shown here is derived from an EMBL/GenBank/DDBJ whole genome shotgun (WGS) entry which is preliminary data.</text>
</comment>
<keyword evidence="4" id="KW-1185">Reference proteome</keyword>
<dbReference type="InterPro" id="IPR003776">
    <property type="entry name" value="YcaO-like_dom"/>
</dbReference>
<gene>
    <name evidence="3" type="ORF">HNR30_007864</name>
</gene>
<protein>
    <submittedName>
        <fullName evidence="3">Ribosomal protein S12 methylthiotransferase accessory factor</fullName>
    </submittedName>
</protein>
<evidence type="ECO:0000313" key="4">
    <source>
        <dbReference type="Proteomes" id="UP000530928"/>
    </source>
</evidence>
<accession>A0A7W0CSE9</accession>
<keyword evidence="3" id="KW-0808">Transferase</keyword>
<dbReference type="Gene3D" id="3.30.1330.230">
    <property type="match status" value="1"/>
</dbReference>
<dbReference type="GO" id="GO:0016740">
    <property type="term" value="F:transferase activity"/>
    <property type="evidence" value="ECO:0007669"/>
    <property type="project" value="UniProtKB-KW"/>
</dbReference>
<organism evidence="3 4">
    <name type="scientific">Nonomuraea soli</name>
    <dbReference type="NCBI Taxonomy" id="1032476"/>
    <lineage>
        <taxon>Bacteria</taxon>
        <taxon>Bacillati</taxon>
        <taxon>Actinomycetota</taxon>
        <taxon>Actinomycetes</taxon>
        <taxon>Streptosporangiales</taxon>
        <taxon>Streptosporangiaceae</taxon>
        <taxon>Nonomuraea</taxon>
    </lineage>
</organism>
<evidence type="ECO:0000313" key="3">
    <source>
        <dbReference type="EMBL" id="MBA2896473.1"/>
    </source>
</evidence>
<dbReference type="PROSITE" id="PS51664">
    <property type="entry name" value="YCAO"/>
    <property type="match status" value="1"/>
</dbReference>
<proteinExistence type="predicted"/>
<reference evidence="3 4" key="1">
    <citation type="submission" date="2020-07" db="EMBL/GenBank/DDBJ databases">
        <title>Genomic Encyclopedia of Type Strains, Phase IV (KMG-IV): sequencing the most valuable type-strain genomes for metagenomic binning, comparative biology and taxonomic classification.</title>
        <authorList>
            <person name="Goeker M."/>
        </authorList>
    </citation>
    <scope>NUCLEOTIDE SEQUENCE [LARGE SCALE GENOMIC DNA]</scope>
    <source>
        <strain evidence="3 4">DSM 45533</strain>
    </source>
</reference>
<dbReference type="InterPro" id="IPR027624">
    <property type="entry name" value="TOMM_cyclo_SagD"/>
</dbReference>
<feature type="domain" description="YcaO" evidence="2">
    <location>
        <begin position="265"/>
        <end position="653"/>
    </location>
</feature>
<dbReference type="PANTHER" id="PTHR37809:SF1">
    <property type="entry name" value="RIBOSOMAL PROTEIN S12 METHYLTHIOTRANSFERASE ACCESSORY FACTOR YCAO"/>
    <property type="match status" value="1"/>
</dbReference>
<dbReference type="NCBIfam" id="TIGR03604">
    <property type="entry name" value="TOMM_cyclo_SagD"/>
    <property type="match status" value="1"/>
</dbReference>
<dbReference type="Pfam" id="PF02624">
    <property type="entry name" value="YcaO"/>
    <property type="match status" value="1"/>
</dbReference>
<dbReference type="Proteomes" id="UP000530928">
    <property type="component" value="Unassembled WGS sequence"/>
</dbReference>
<dbReference type="Gene3D" id="3.30.40.250">
    <property type="match status" value="1"/>
</dbReference>
<dbReference type="RefSeq" id="WP_181615138.1">
    <property type="nucleotide sequence ID" value="NZ_BAABAM010000007.1"/>
</dbReference>
<dbReference type="GO" id="GO:0005840">
    <property type="term" value="C:ribosome"/>
    <property type="evidence" value="ECO:0007669"/>
    <property type="project" value="UniProtKB-KW"/>
</dbReference>
<dbReference type="PANTHER" id="PTHR37809">
    <property type="entry name" value="RIBOSOMAL PROTEIN S12 METHYLTHIOTRANSFERASE ACCESSORY FACTOR YCAO"/>
    <property type="match status" value="1"/>
</dbReference>
<dbReference type="Gene3D" id="3.40.50.720">
    <property type="entry name" value="NAD(P)-binding Rossmann-like Domain"/>
    <property type="match status" value="1"/>
</dbReference>
<dbReference type="Gene3D" id="3.30.160.660">
    <property type="match status" value="1"/>
</dbReference>
<dbReference type="EMBL" id="JACDUR010000008">
    <property type="protein sequence ID" value="MBA2896473.1"/>
    <property type="molecule type" value="Genomic_DNA"/>
</dbReference>
<evidence type="ECO:0000259" key="2">
    <source>
        <dbReference type="PROSITE" id="PS51664"/>
    </source>
</evidence>
<keyword evidence="3" id="KW-0689">Ribosomal protein</keyword>
<feature type="region of interest" description="Disordered" evidence="1">
    <location>
        <begin position="96"/>
        <end position="126"/>
    </location>
</feature>
<name>A0A7W0CSE9_9ACTN</name>
<dbReference type="InterPro" id="IPR022291">
    <property type="entry name" value="Bacteriocin_synth_cyclodeHase"/>
</dbReference>
<evidence type="ECO:0000256" key="1">
    <source>
        <dbReference type="SAM" id="MobiDB-lite"/>
    </source>
</evidence>
<keyword evidence="3" id="KW-0687">Ribonucleoprotein</keyword>
<sequence length="653" mass="71132">MTTEIWGSGRLHNAIAKAVDEPIDKAIDKAVHDTLAPSTAPVIVVVSDFDDAQPYDRVRAHAAGHGTPWLPVRVEAGWVLVGPAVRPPLPGCPTCVERRRRGNRQDAAARRELRRRHGPDLAERPPTLLTPALTRAVGALVADEARRLRHDPGSARTTGALLRVALPTAAIRRHRFLPDPLCPDCGTRPDDHPDAARLPDGPAPKLSPTVYRVRTLTDRLPDLERRFVDAETGIVQSLACDTLGGNPLAVARLSPAQTAHESHHGFGRSDSFASARATAVAEALERIAGIHPRGRRTVVRAAYADVAGHALDPRTLGLYPDDWYDGQDFWFTRFHPERKTAWVWGHSFARDAPVLVPESYAYFGPRPPGDPGFAYECSNGGAIGGCAAEAVLHGLLEVAERDAALTTWYARLPLPWVDLASAADRRIPMIAQRVLDRYGYRVSAHLAVMEQRIPVFWVTAAEATGDGTRPSALCGSAAHPVPEQALLHALEDLGPMLDGHIARYDTEHAARLAADPSRVELLEHHPLLYGHPQASERLSFLTAEGPGLDLGEITRRLSWPVHDDLNDDLAFLVGRYLATGLDVIAVDTTGPEAAAAGFTCAKVIVPGTTPMTFGHRYRRLHGLPRLLSRPRTLGFRRDDLLPGDLSPYPHPFP</sequence>
<dbReference type="AlphaFoldDB" id="A0A7W0CSE9"/>